<reference evidence="1 2" key="1">
    <citation type="submission" date="2015-01" db="EMBL/GenBank/DDBJ databases">
        <title>Enhanced salinomycin production by adjusting the supply of polyketide extender units in Streptomyce albus DSM 41398.</title>
        <authorList>
            <person name="Lu C."/>
        </authorList>
    </citation>
    <scope>NUCLEOTIDE SEQUENCE [LARGE SCALE GENOMIC DNA]</scope>
    <source>
        <strain evidence="2">ATCC 21838 / DSM 41398 / FERM P-419 / JCM 4703 / NBRC 107858</strain>
    </source>
</reference>
<name>A0A0B5EYF7_STRA4</name>
<dbReference type="Proteomes" id="UP000031523">
    <property type="component" value="Chromosome"/>
</dbReference>
<proteinExistence type="predicted"/>
<dbReference type="AlphaFoldDB" id="A0A0B5EYF7"/>
<dbReference type="KEGG" id="sals:SLNWT_3315"/>
<organism evidence="1 2">
    <name type="scientific">Streptomyces albus (strain ATCC 21838 / DSM 41398 / FERM P-419 / JCM 4703 / NBRC 107858)</name>
    <dbReference type="NCBI Taxonomy" id="1081613"/>
    <lineage>
        <taxon>Bacteria</taxon>
        <taxon>Bacillati</taxon>
        <taxon>Actinomycetota</taxon>
        <taxon>Actinomycetes</taxon>
        <taxon>Kitasatosporales</taxon>
        <taxon>Streptomycetaceae</taxon>
        <taxon>Streptomyces</taxon>
    </lineage>
</organism>
<protein>
    <submittedName>
        <fullName evidence="1">Uncharacterized protein</fullName>
    </submittedName>
</protein>
<sequence length="70" mass="7822">MGILPDRTDGAAEVTALLMYWCCSRRGLRGGGPGPHPRHEPFLGFGPIPWPAPEPILRWTESKSRRMPKL</sequence>
<accession>A0A0B5EYF7</accession>
<keyword evidence="2" id="KW-1185">Reference proteome</keyword>
<evidence type="ECO:0000313" key="1">
    <source>
        <dbReference type="EMBL" id="AJE83691.1"/>
    </source>
</evidence>
<gene>
    <name evidence="1" type="ORF">SLNWT_3315</name>
</gene>
<dbReference type="EMBL" id="CP010519">
    <property type="protein sequence ID" value="AJE83691.1"/>
    <property type="molecule type" value="Genomic_DNA"/>
</dbReference>
<evidence type="ECO:0000313" key="2">
    <source>
        <dbReference type="Proteomes" id="UP000031523"/>
    </source>
</evidence>